<feature type="region of interest" description="Disordered" evidence="1">
    <location>
        <begin position="1"/>
        <end position="37"/>
    </location>
</feature>
<evidence type="ECO:0000313" key="2">
    <source>
        <dbReference type="EMBL" id="KAA1079043.1"/>
    </source>
</evidence>
<evidence type="ECO:0000313" key="3">
    <source>
        <dbReference type="Proteomes" id="UP000325313"/>
    </source>
</evidence>
<name>A0A5B0MRP6_PUCGR</name>
<sequence>MSSTHSQIAAAAEARKLNKNPSAFADHHQPSHPPWSIRLCKLIPPRQLLQ</sequence>
<accession>A0A5B0MRP6</accession>
<reference evidence="2 3" key="1">
    <citation type="submission" date="2019-05" db="EMBL/GenBank/DDBJ databases">
        <title>Emergence of the Ug99 lineage of the wheat stem rust pathogen through somatic hybridization.</title>
        <authorList>
            <person name="Li F."/>
            <person name="Upadhyaya N.M."/>
            <person name="Sperschneider J."/>
            <person name="Matny O."/>
            <person name="Nguyen-Phuc H."/>
            <person name="Mago R."/>
            <person name="Raley C."/>
            <person name="Miller M.E."/>
            <person name="Silverstein K.A.T."/>
            <person name="Henningsen E."/>
            <person name="Hirsch C.D."/>
            <person name="Visser B."/>
            <person name="Pretorius Z.A."/>
            <person name="Steffenson B.J."/>
            <person name="Schwessinger B."/>
            <person name="Dodds P.N."/>
            <person name="Figueroa M."/>
        </authorList>
    </citation>
    <scope>NUCLEOTIDE SEQUENCE [LARGE SCALE GENOMIC DNA]</scope>
    <source>
        <strain evidence="2 3">Ug99</strain>
    </source>
</reference>
<proteinExistence type="predicted"/>
<protein>
    <submittedName>
        <fullName evidence="2">Uncharacterized protein</fullName>
    </submittedName>
</protein>
<gene>
    <name evidence="2" type="ORF">PGTUg99_007695</name>
</gene>
<dbReference type="Proteomes" id="UP000325313">
    <property type="component" value="Unassembled WGS sequence"/>
</dbReference>
<dbReference type="AlphaFoldDB" id="A0A5B0MRP6"/>
<dbReference type="EMBL" id="VDEP01000444">
    <property type="protein sequence ID" value="KAA1079043.1"/>
    <property type="molecule type" value="Genomic_DNA"/>
</dbReference>
<comment type="caution">
    <text evidence="2">The sequence shown here is derived from an EMBL/GenBank/DDBJ whole genome shotgun (WGS) entry which is preliminary data.</text>
</comment>
<evidence type="ECO:0000256" key="1">
    <source>
        <dbReference type="SAM" id="MobiDB-lite"/>
    </source>
</evidence>
<organism evidence="2 3">
    <name type="scientific">Puccinia graminis f. sp. tritici</name>
    <dbReference type="NCBI Taxonomy" id="56615"/>
    <lineage>
        <taxon>Eukaryota</taxon>
        <taxon>Fungi</taxon>
        <taxon>Dikarya</taxon>
        <taxon>Basidiomycota</taxon>
        <taxon>Pucciniomycotina</taxon>
        <taxon>Pucciniomycetes</taxon>
        <taxon>Pucciniales</taxon>
        <taxon>Pucciniaceae</taxon>
        <taxon>Puccinia</taxon>
    </lineage>
</organism>